<dbReference type="SUPFAM" id="SSF89260">
    <property type="entry name" value="Collagen-binding domain"/>
    <property type="match status" value="1"/>
</dbReference>
<feature type="signal peptide" evidence="2">
    <location>
        <begin position="1"/>
        <end position="26"/>
    </location>
</feature>
<evidence type="ECO:0000256" key="2">
    <source>
        <dbReference type="SAM" id="SignalP"/>
    </source>
</evidence>
<feature type="domain" description="CARDB" evidence="3">
    <location>
        <begin position="1684"/>
        <end position="1789"/>
    </location>
</feature>
<evidence type="ECO:0000256" key="1">
    <source>
        <dbReference type="PROSITE-ProRule" id="PRU00339"/>
    </source>
</evidence>
<dbReference type="InterPro" id="IPR019734">
    <property type="entry name" value="TPR_rpt"/>
</dbReference>
<keyword evidence="1" id="KW-0802">TPR repeat</keyword>
<feature type="chain" id="PRO_5022103787" description="CARDB domain-containing protein" evidence="2">
    <location>
        <begin position="27"/>
        <end position="2105"/>
    </location>
</feature>
<dbReference type="GO" id="GO:0030246">
    <property type="term" value="F:carbohydrate binding"/>
    <property type="evidence" value="ECO:0007669"/>
    <property type="project" value="InterPro"/>
</dbReference>
<evidence type="ECO:0000313" key="5">
    <source>
        <dbReference type="Proteomes" id="UP000316649"/>
    </source>
</evidence>
<dbReference type="Gene3D" id="2.60.40.1120">
    <property type="entry name" value="Carboxypeptidase-like, regulatory domain"/>
    <property type="match status" value="2"/>
</dbReference>
<dbReference type="PROSITE" id="PS50005">
    <property type="entry name" value="TPR"/>
    <property type="match status" value="1"/>
</dbReference>
<dbReference type="EMBL" id="VMNH01000013">
    <property type="protein sequence ID" value="TVO73427.1"/>
    <property type="molecule type" value="Genomic_DNA"/>
</dbReference>
<dbReference type="CDD" id="cd00063">
    <property type="entry name" value="FN3"/>
    <property type="match status" value="1"/>
</dbReference>
<feature type="repeat" description="TPR" evidence="1">
    <location>
        <begin position="2052"/>
        <end position="2085"/>
    </location>
</feature>
<dbReference type="InterPro" id="IPR013783">
    <property type="entry name" value="Ig-like_fold"/>
</dbReference>
<protein>
    <recommendedName>
        <fullName evidence="3">CARDB domain-containing protein</fullName>
    </recommendedName>
</protein>
<proteinExistence type="predicted"/>
<reference evidence="4 5" key="1">
    <citation type="submission" date="2019-07" db="EMBL/GenBank/DDBJ databases">
        <title>The pathways for chlorine oxyanion respiration interact through the shared metabolite chlorate.</title>
        <authorList>
            <person name="Barnum T.P."/>
            <person name="Cheng Y."/>
            <person name="Hill K.A."/>
            <person name="Lucas L.N."/>
            <person name="Carlson H.K."/>
            <person name="Coates J.D."/>
        </authorList>
    </citation>
    <scope>NUCLEOTIDE SEQUENCE [LARGE SCALE GENOMIC DNA]</scope>
    <source>
        <strain evidence="4 5">BK-1</strain>
    </source>
</reference>
<dbReference type="InterPro" id="IPR011635">
    <property type="entry name" value="CARDB"/>
</dbReference>
<comment type="caution">
    <text evidence="4">The sequence shown here is derived from an EMBL/GenBank/DDBJ whole genome shotgun (WGS) entry which is preliminary data.</text>
</comment>
<dbReference type="SUPFAM" id="SSF49464">
    <property type="entry name" value="Carboxypeptidase regulatory domain-like"/>
    <property type="match status" value="1"/>
</dbReference>
<dbReference type="Proteomes" id="UP000316649">
    <property type="component" value="Unassembled WGS sequence"/>
</dbReference>
<evidence type="ECO:0000313" key="4">
    <source>
        <dbReference type="EMBL" id="TVO73427.1"/>
    </source>
</evidence>
<dbReference type="OrthoDB" id="5639165at2"/>
<dbReference type="SUPFAM" id="SSF49452">
    <property type="entry name" value="Starch-binding domain-like"/>
    <property type="match status" value="1"/>
</dbReference>
<accession>A0A557S7R8</accession>
<dbReference type="InterPro" id="IPR008969">
    <property type="entry name" value="CarboxyPept-like_regulatory"/>
</dbReference>
<dbReference type="Pfam" id="PF07705">
    <property type="entry name" value="CARDB"/>
    <property type="match status" value="1"/>
</dbReference>
<dbReference type="InterPro" id="IPR013784">
    <property type="entry name" value="Carb-bd-like_fold"/>
</dbReference>
<dbReference type="Pfam" id="PF13620">
    <property type="entry name" value="CarboxypepD_reg"/>
    <property type="match status" value="1"/>
</dbReference>
<sequence length="2105" mass="232077">MMKSLTVRLLHGLLLLGMITSAVVYAEAPGPLAVKVFEQTVDGTRKPLANVRVHIGQRHAATDTQGMAIFEGLPGGSYKLSVEQPDYQTLTQQIVLANGARQAIELTLTPAAVVQWGGRVVIEGLDQPIIGVMVVLDPIQVKSSLSGQAHSITTWDGRFEFIDLPVGRYQLSATAPGFAVISQAVEVLPLDRSKQAEFDAPMVDGVALDICREWGNNCNKPAADLFCQQQNFFESETFRIGNDQPPTRIITSGKLCEDKGCDRFSWIKCVGEPQEPLVLKLQAVTKNISQVIKVTDVVTSQAIPGARLQLAETWPSGLIAEVKSDRSGRAQFNALKLGVVNRQDEKGAVAITRRQATVRVEAEGYVPTVVPLMLSESASELDVSLTPLTELEEVEPNNDLEHGQTVGVGAPIRFKIAERGDKDVFKFRLVESAKLRLSIEDGALDTVIQLRDSDGKLMKEQGGHAGKTNSFESWLNSGSYSVAVTEWGNNASDPEKSMILNVTAEPAVDPNEPNQTLDSARVIHLNQQVSGLIWPVGDRDFYQLEVKQAGILRLSDLHTSLQRHVKIYSNLGKLLAEQGSYANKPLSLEYAVIPGTYVIEMQEWGNNDASLEPYRLAVEMLPDDGVVDPLQEPGEMLAARSLQSHTWFASTILPIGDRDLFSVTIPGAGVLRMQSKGPMQRHLKVFDAKGTLLQEVGAYENKPGELNWHANGPQTVFASIEEWGNNSYSPLPYSMRVWFERADEVDFQQRNESFDQAAPLMPGDTIHGSYLPLGDQDFYVVDIDFPGMLQVSAKSAQQTHLRVFDSQRKMIAESGAYENKTATVRPEVNQGIYYIQVNEWGNNTASTEPYELKLALQRAEPDETEPLVEDEPRLLLDGVAQSFSIDQRGDRDRFLFELAKAGEVKLNIASQVQTLVRVFDDQSGKMIHESGHYNPVKWSLPLKFDGPIRLRIELSEWGNNETSLEPGFIMIDSRGRTLQADHIESTPDGSFPERVSFKKVALKHADPAQRCELDLDGDGRADLTLDSDQAKSGRFPREGRYVVESKCIGADGQVARERLWVQATGNRSREGIALFLNTPMEGQTIDRPVKLAAQVISYSGRPVAGVRYRLDGQALATDYSAPYDVDVNWQTLAAGKHTVEVVAYDANGVEAKVSRQFNLSEYFDISPPNGAVLSGESIRVSWLAPKYGESLLRYRKQGSEEWQTLRGQSGRLRVVELKELDAAVPYEVQPLGGVEDGPVQTLTRVKGLAFSRSRYGANVRRDYDQRVAISVRNNGDEPLSVRLECGKPKDPTLLVGFVGEGSEDKPINLAPGEARDFLLGISAQDVNTADHSVPIRIVSNNGLSDEAEVAVHVRLPHVELAWEDLGPLPLGHGRKLRLRNKGDTITDLQVSSEKNQAVRISPTIQHGLLQSGRSIEFTVTPRFYEGFTGVQSKILARGLDKSFDYPYEMKLAEGERVRRIWLFPGIDPTDEVLRDKEPELIAHAAKAEQLDPAKVDWRRRDNPEDLDRDGRADRWSMNIGEVRWVGDDTDADGEIDFVHADIADDGIFEYSAILEQETWHKTNLVEAWLEMGFSLPWNRTSYHPHDTDIVLNGTVIGSLRDTIPEGNYSFRIPPAALRFDKSGMPGSNKVGINSKHLRGGHYVVNSDFRFKFRLTATPVWTVAKSEADARQSVAQLGGVAIASPDLSISSAELRLDAPTEAKAGDEIKVEIPVRNLGSVAVPEADVVLFRETRGRAREEIARVVVDQVTLHGSATAKMAWKATAGSSKFILVADPDNQLDDLDTVNNEAVFFLPIKGEEKPIKITFNQPKTNVTSATPQVTLDATVNPEAGSVEQSLSIDGGLWSELAPTKEKIRAELLLQPGNHRIELRVVDTEGNSATEAVTVTVNAAEPDARIITPKKAETIAERHAHVMIAIPEKTALVGVRAAGGPWHKAVLAGTEAHVDLPLRFGKQTIDAMVVNQQGVVKPLSVDVVCAAQPKEGEERVVAGAEQQGLLWPNSESELALDLFQTTNGVMQRVKREERLAAQRVESAAAANTAAMDPKMRERYEQAKRLRIEGGKLQAKGRLQEAINMYRQSLRLYPDYRLEKHIQLVDGVLNGKASTQ</sequence>
<dbReference type="Pfam" id="PF17957">
    <property type="entry name" value="Big_7"/>
    <property type="match status" value="1"/>
</dbReference>
<keyword evidence="5" id="KW-1185">Reference proteome</keyword>
<dbReference type="RefSeq" id="WP_144359149.1">
    <property type="nucleotide sequence ID" value="NZ_VMNH01000013.1"/>
</dbReference>
<keyword evidence="2" id="KW-0732">Signal</keyword>
<dbReference type="InterPro" id="IPR003961">
    <property type="entry name" value="FN3_dom"/>
</dbReference>
<dbReference type="Gene3D" id="2.60.40.10">
    <property type="entry name" value="Immunoglobulins"/>
    <property type="match status" value="3"/>
</dbReference>
<gene>
    <name evidence="4" type="ORF">FHP88_11095</name>
</gene>
<name>A0A557S7R8_9GAMM</name>
<evidence type="ECO:0000259" key="3">
    <source>
        <dbReference type="Pfam" id="PF07705"/>
    </source>
</evidence>
<dbReference type="Gene3D" id="2.60.120.380">
    <property type="match status" value="4"/>
</dbReference>
<organism evidence="4 5">
    <name type="scientific">Sedimenticola selenatireducens</name>
    <dbReference type="NCBI Taxonomy" id="191960"/>
    <lineage>
        <taxon>Bacteria</taxon>
        <taxon>Pseudomonadati</taxon>
        <taxon>Pseudomonadota</taxon>
        <taxon>Gammaproteobacteria</taxon>
        <taxon>Chromatiales</taxon>
        <taxon>Sedimenticolaceae</taxon>
        <taxon>Sedimenticola</taxon>
    </lineage>
</organism>